<evidence type="ECO:0000256" key="7">
    <source>
        <dbReference type="ARBA" id="ARBA00022982"/>
    </source>
</evidence>
<dbReference type="GO" id="GO:0006879">
    <property type="term" value="P:intracellular iron ion homeostasis"/>
    <property type="evidence" value="ECO:0007669"/>
    <property type="project" value="TreeGrafter"/>
</dbReference>
<reference evidence="15" key="1">
    <citation type="journal article" date="2020" name="Stud. Mycol.">
        <title>101 Dothideomycetes genomes: a test case for predicting lifestyles and emergence of pathogens.</title>
        <authorList>
            <person name="Haridas S."/>
            <person name="Albert R."/>
            <person name="Binder M."/>
            <person name="Bloem J."/>
            <person name="Labutti K."/>
            <person name="Salamov A."/>
            <person name="Andreopoulos B."/>
            <person name="Baker S."/>
            <person name="Barry K."/>
            <person name="Bills G."/>
            <person name="Bluhm B."/>
            <person name="Cannon C."/>
            <person name="Castanera R."/>
            <person name="Culley D."/>
            <person name="Daum C."/>
            <person name="Ezra D."/>
            <person name="Gonzalez J."/>
            <person name="Henrissat B."/>
            <person name="Kuo A."/>
            <person name="Liang C."/>
            <person name="Lipzen A."/>
            <person name="Lutzoni F."/>
            <person name="Magnuson J."/>
            <person name="Mondo S."/>
            <person name="Nolan M."/>
            <person name="Ohm R."/>
            <person name="Pangilinan J."/>
            <person name="Park H.-J."/>
            <person name="Ramirez L."/>
            <person name="Alfaro M."/>
            <person name="Sun H."/>
            <person name="Tritt A."/>
            <person name="Yoshinaga Y."/>
            <person name="Zwiers L.-H."/>
            <person name="Turgeon B."/>
            <person name="Goodwin S."/>
            <person name="Spatafora J."/>
            <person name="Crous P."/>
            <person name="Grigoriev I."/>
        </authorList>
    </citation>
    <scope>NUCLEOTIDE SEQUENCE</scope>
    <source>
        <strain evidence="15">CBS 101060</strain>
    </source>
</reference>
<keyword evidence="9" id="KW-0560">Oxidoreductase</keyword>
<keyword evidence="5" id="KW-1003">Cell membrane</keyword>
<dbReference type="Pfam" id="PF01794">
    <property type="entry name" value="Ferric_reduct"/>
    <property type="match status" value="1"/>
</dbReference>
<dbReference type="AlphaFoldDB" id="A0A9P4VM21"/>
<comment type="similarity">
    <text evidence="2">Belongs to the ferric reductase (FRE) family.</text>
</comment>
<dbReference type="Gene3D" id="2.40.30.10">
    <property type="entry name" value="Translation factors"/>
    <property type="match status" value="1"/>
</dbReference>
<dbReference type="InterPro" id="IPR017938">
    <property type="entry name" value="Riboflavin_synthase-like_b-brl"/>
</dbReference>
<dbReference type="InterPro" id="IPR039261">
    <property type="entry name" value="FNR_nucleotide-bd"/>
</dbReference>
<dbReference type="PANTHER" id="PTHR32361:SF28">
    <property type="entry name" value="FRP1P"/>
    <property type="match status" value="1"/>
</dbReference>
<feature type="domain" description="FAD-binding FR-type" evidence="14">
    <location>
        <begin position="275"/>
        <end position="407"/>
    </location>
</feature>
<dbReference type="SFLD" id="SFLDS00052">
    <property type="entry name" value="Ferric_Reductase_Domain"/>
    <property type="match status" value="1"/>
</dbReference>
<evidence type="ECO:0000259" key="14">
    <source>
        <dbReference type="PROSITE" id="PS51384"/>
    </source>
</evidence>
<feature type="transmembrane region" description="Helical" evidence="13">
    <location>
        <begin position="415"/>
        <end position="432"/>
    </location>
</feature>
<dbReference type="SUPFAM" id="SSF63380">
    <property type="entry name" value="Riboflavin synthase domain-like"/>
    <property type="match status" value="1"/>
</dbReference>
<protein>
    <recommendedName>
        <fullName evidence="3">ferric-chelate reductase (NADPH)</fullName>
        <ecNumber evidence="3">1.16.1.9</ecNumber>
    </recommendedName>
</protein>
<comment type="subcellular location">
    <subcellularLocation>
        <location evidence="1">Cell membrane</location>
        <topology evidence="1">Multi-pass membrane protein</topology>
    </subcellularLocation>
</comment>
<sequence>MLGYTFPELSKPEKHARRQALDHYASIAQWSPVLVLLGFQVYHILCWIARKRRVSDQELSRPSSPYVKAVEANSGAIVRKTRAVWKRARWWAGEEVVEGWGWGTTGEWVVEGVWGLWLSILCVRGTGHDYLHLTKRFGIIPSSQLPLHYLLAFKSPFSPLQILTLRSHESLNSAHQILGRIITFFFSLHVVFYVNFFIQNNRLLSRLQRPFIICGLLGMLSFAIVGTTALSKLRKWNYRVFYVTHVTLATTVLPLLFFHVHHIRVFIWETLAIYILHTLLRMLNRRRYAGDVAMIPNTNLLRIEIPLAHSSAPRPLKWKAGQHVYVSLPHDVNSSGLPRSKSDITAQLFATLKTNPFTIASLPSTDSSLLLVARVMDGNTKALAALARSSSEIPVVIEGPYGAITPFSELQEYETILLVALGVGATFVVPIWRQLLALENKEQEGVRRERKRQIKFVWAVRNLAETEWAFPREERSQGDGDQDEDVMDIYVTRGTSSTRSGEDPEIEADGEGIELVEREGLLREAMGGDEDEEKKFQGFHVHKGRPNFRNVVDNVFDKSSGRVAVLVCGPQKAANDLRKFVGIHVKSGREVYWHSEAFGL</sequence>
<dbReference type="PANTHER" id="PTHR32361">
    <property type="entry name" value="FERRIC/CUPRIC REDUCTASE TRANSMEMBRANE COMPONENT"/>
    <property type="match status" value="1"/>
</dbReference>
<keyword evidence="7" id="KW-0249">Electron transport</keyword>
<name>A0A9P4VM21_9PEZI</name>
<dbReference type="InterPro" id="IPR013112">
    <property type="entry name" value="FAD-bd_8"/>
</dbReference>
<keyword evidence="8 13" id="KW-1133">Transmembrane helix</keyword>
<evidence type="ECO:0000256" key="5">
    <source>
        <dbReference type="ARBA" id="ARBA00022475"/>
    </source>
</evidence>
<keyword evidence="16" id="KW-1185">Reference proteome</keyword>
<keyword evidence="10" id="KW-0406">Ion transport</keyword>
<keyword evidence="6 13" id="KW-0812">Transmembrane</keyword>
<accession>A0A9P4VM21</accession>
<feature type="transmembrane region" description="Helical" evidence="13">
    <location>
        <begin position="27"/>
        <end position="49"/>
    </location>
</feature>
<dbReference type="OrthoDB" id="10006946at2759"/>
<dbReference type="EC" id="1.16.1.9" evidence="3"/>
<evidence type="ECO:0000256" key="2">
    <source>
        <dbReference type="ARBA" id="ARBA00006278"/>
    </source>
</evidence>
<dbReference type="Gene3D" id="3.40.50.80">
    <property type="entry name" value="Nucleotide-binding domain of ferredoxin-NADP reductase (FNR) module"/>
    <property type="match status" value="1"/>
</dbReference>
<dbReference type="GO" id="GO:0015677">
    <property type="term" value="P:copper ion import"/>
    <property type="evidence" value="ECO:0007669"/>
    <property type="project" value="TreeGrafter"/>
</dbReference>
<feature type="transmembrane region" description="Helical" evidence="13">
    <location>
        <begin position="266"/>
        <end position="284"/>
    </location>
</feature>
<dbReference type="Proteomes" id="UP000799429">
    <property type="component" value="Unassembled WGS sequence"/>
</dbReference>
<feature type="transmembrane region" description="Helical" evidence="13">
    <location>
        <begin position="242"/>
        <end position="260"/>
    </location>
</feature>
<feature type="transmembrane region" description="Helical" evidence="13">
    <location>
        <begin position="210"/>
        <end position="230"/>
    </location>
</feature>
<proteinExistence type="inferred from homology"/>
<evidence type="ECO:0000256" key="6">
    <source>
        <dbReference type="ARBA" id="ARBA00022692"/>
    </source>
</evidence>
<dbReference type="InterPro" id="IPR051410">
    <property type="entry name" value="Ferric/Cupric_Reductase"/>
</dbReference>
<dbReference type="EMBL" id="MU006115">
    <property type="protein sequence ID" value="KAF2834735.1"/>
    <property type="molecule type" value="Genomic_DNA"/>
</dbReference>
<dbReference type="Pfam" id="PF08022">
    <property type="entry name" value="FAD_binding_8"/>
    <property type="match status" value="1"/>
</dbReference>
<keyword evidence="4" id="KW-0813">Transport</keyword>
<dbReference type="GO" id="GO:0052851">
    <property type="term" value="F:ferric-chelate reductase (NADPH) activity"/>
    <property type="evidence" value="ECO:0007669"/>
    <property type="project" value="UniProtKB-EC"/>
</dbReference>
<dbReference type="InterPro" id="IPR017927">
    <property type="entry name" value="FAD-bd_FR_type"/>
</dbReference>
<comment type="catalytic activity">
    <reaction evidence="12">
        <text>2 a Fe(II)-siderophore + NADP(+) + H(+) = 2 a Fe(III)-siderophore + NADPH</text>
        <dbReference type="Rhea" id="RHEA:28795"/>
        <dbReference type="Rhea" id="RHEA-COMP:11342"/>
        <dbReference type="Rhea" id="RHEA-COMP:11344"/>
        <dbReference type="ChEBI" id="CHEBI:15378"/>
        <dbReference type="ChEBI" id="CHEBI:29033"/>
        <dbReference type="ChEBI" id="CHEBI:29034"/>
        <dbReference type="ChEBI" id="CHEBI:57783"/>
        <dbReference type="ChEBI" id="CHEBI:58349"/>
        <dbReference type="EC" id="1.16.1.9"/>
    </reaction>
</comment>
<keyword evidence="11 13" id="KW-0472">Membrane</keyword>
<gene>
    <name evidence="15" type="ORF">M501DRAFT_963800</name>
</gene>
<evidence type="ECO:0000256" key="12">
    <source>
        <dbReference type="ARBA" id="ARBA00048483"/>
    </source>
</evidence>
<dbReference type="Pfam" id="PF08030">
    <property type="entry name" value="NAD_binding_6"/>
    <property type="match status" value="1"/>
</dbReference>
<evidence type="ECO:0000313" key="15">
    <source>
        <dbReference type="EMBL" id="KAF2834735.1"/>
    </source>
</evidence>
<evidence type="ECO:0000256" key="13">
    <source>
        <dbReference type="SAM" id="Phobius"/>
    </source>
</evidence>
<organism evidence="15 16">
    <name type="scientific">Patellaria atrata CBS 101060</name>
    <dbReference type="NCBI Taxonomy" id="1346257"/>
    <lineage>
        <taxon>Eukaryota</taxon>
        <taxon>Fungi</taxon>
        <taxon>Dikarya</taxon>
        <taxon>Ascomycota</taxon>
        <taxon>Pezizomycotina</taxon>
        <taxon>Dothideomycetes</taxon>
        <taxon>Dothideomycetes incertae sedis</taxon>
        <taxon>Patellariales</taxon>
        <taxon>Patellariaceae</taxon>
        <taxon>Patellaria</taxon>
    </lineage>
</organism>
<evidence type="ECO:0000313" key="16">
    <source>
        <dbReference type="Proteomes" id="UP000799429"/>
    </source>
</evidence>
<dbReference type="SFLD" id="SFLDG01168">
    <property type="entry name" value="Ferric_reductase_subgroup_(FRE"/>
    <property type="match status" value="1"/>
</dbReference>
<dbReference type="CDD" id="cd06186">
    <property type="entry name" value="NOX_Duox_like_FAD_NADP"/>
    <property type="match status" value="1"/>
</dbReference>
<dbReference type="InterPro" id="IPR013121">
    <property type="entry name" value="Fe_red_NAD-bd_6"/>
</dbReference>
<evidence type="ECO:0000256" key="4">
    <source>
        <dbReference type="ARBA" id="ARBA00022448"/>
    </source>
</evidence>
<dbReference type="SUPFAM" id="SSF52343">
    <property type="entry name" value="Ferredoxin reductase-like, C-terminal NADP-linked domain"/>
    <property type="match status" value="1"/>
</dbReference>
<evidence type="ECO:0000256" key="11">
    <source>
        <dbReference type="ARBA" id="ARBA00023136"/>
    </source>
</evidence>
<dbReference type="PROSITE" id="PS51384">
    <property type="entry name" value="FAD_FR"/>
    <property type="match status" value="1"/>
</dbReference>
<dbReference type="InterPro" id="IPR013130">
    <property type="entry name" value="Fe3_Rdtase_TM_dom"/>
</dbReference>
<evidence type="ECO:0000256" key="3">
    <source>
        <dbReference type="ARBA" id="ARBA00012668"/>
    </source>
</evidence>
<evidence type="ECO:0000256" key="1">
    <source>
        <dbReference type="ARBA" id="ARBA00004651"/>
    </source>
</evidence>
<evidence type="ECO:0000256" key="10">
    <source>
        <dbReference type="ARBA" id="ARBA00023065"/>
    </source>
</evidence>
<dbReference type="GO" id="GO:0006826">
    <property type="term" value="P:iron ion transport"/>
    <property type="evidence" value="ECO:0007669"/>
    <property type="project" value="TreeGrafter"/>
</dbReference>
<evidence type="ECO:0000256" key="9">
    <source>
        <dbReference type="ARBA" id="ARBA00023002"/>
    </source>
</evidence>
<feature type="transmembrane region" description="Helical" evidence="13">
    <location>
        <begin position="177"/>
        <end position="198"/>
    </location>
</feature>
<evidence type="ECO:0000256" key="8">
    <source>
        <dbReference type="ARBA" id="ARBA00022989"/>
    </source>
</evidence>
<comment type="caution">
    <text evidence="15">The sequence shown here is derived from an EMBL/GenBank/DDBJ whole genome shotgun (WGS) entry which is preliminary data.</text>
</comment>
<dbReference type="GO" id="GO:0005886">
    <property type="term" value="C:plasma membrane"/>
    <property type="evidence" value="ECO:0007669"/>
    <property type="project" value="UniProtKB-SubCell"/>
</dbReference>